<accession>A0A059F5X5</accession>
<dbReference type="EMBL" id="KK365130">
    <property type="protein sequence ID" value="KCZ82381.1"/>
    <property type="molecule type" value="Genomic_DNA"/>
</dbReference>
<dbReference type="AlphaFoldDB" id="A0A059F5X5"/>
<evidence type="ECO:0000313" key="1">
    <source>
        <dbReference type="EMBL" id="KCZ82381.1"/>
    </source>
</evidence>
<evidence type="ECO:0000313" key="2">
    <source>
        <dbReference type="Proteomes" id="UP000030655"/>
    </source>
</evidence>
<sequence>MMTSVIHLLNNSLPNPSRPSNKAILSLLFSFYPSFDALTKLSLSLHLLIKLLYCLSMCIYSFNHEGACISGNILLDLFNRRSFFLINLLKKNLSLTKQIL</sequence>
<gene>
    <name evidence="1" type="ORF">H312_00039</name>
</gene>
<reference evidence="1 2" key="2">
    <citation type="submission" date="2014-03" db="EMBL/GenBank/DDBJ databases">
        <title>The Genome Sequence of Anncaliia algerae insect isolate PRA339.</title>
        <authorList>
            <consortium name="The Broad Institute Genome Sequencing Platform"/>
            <consortium name="The Broad Institute Genome Sequencing Center for Infectious Disease"/>
            <person name="Cuomo C."/>
            <person name="Becnel J."/>
            <person name="Sanscrainte N."/>
            <person name="Walker B."/>
            <person name="Young S.K."/>
            <person name="Zeng Q."/>
            <person name="Gargeya S."/>
            <person name="Fitzgerald M."/>
            <person name="Haas B."/>
            <person name="Abouelleil A."/>
            <person name="Alvarado L."/>
            <person name="Arachchi H.M."/>
            <person name="Berlin A.M."/>
            <person name="Chapman S.B."/>
            <person name="Dewar J."/>
            <person name="Goldberg J."/>
            <person name="Griggs A."/>
            <person name="Gujja S."/>
            <person name="Hansen M."/>
            <person name="Howarth C."/>
            <person name="Imamovic A."/>
            <person name="Larimer J."/>
            <person name="McCowan C."/>
            <person name="Murphy C."/>
            <person name="Neiman D."/>
            <person name="Pearson M."/>
            <person name="Priest M."/>
            <person name="Roberts A."/>
            <person name="Saif S."/>
            <person name="Shea T."/>
            <person name="Sisk P."/>
            <person name="Sykes S."/>
            <person name="Wortman J."/>
            <person name="Nusbaum C."/>
            <person name="Birren B."/>
        </authorList>
    </citation>
    <scope>NUCLEOTIDE SEQUENCE [LARGE SCALE GENOMIC DNA]</scope>
    <source>
        <strain evidence="1 2">PRA339</strain>
    </source>
</reference>
<dbReference type="HOGENOM" id="CLU_2305376_0_0_1"/>
<protein>
    <submittedName>
        <fullName evidence="1">Uncharacterized protein</fullName>
    </submittedName>
</protein>
<reference evidence="2" key="1">
    <citation type="submission" date="2013-02" db="EMBL/GenBank/DDBJ databases">
        <authorList>
            <consortium name="The Broad Institute Genome Sequencing Platform"/>
            <person name="Cuomo C."/>
            <person name="Becnel J."/>
            <person name="Sanscrainte N."/>
            <person name="Walker B."/>
            <person name="Young S.K."/>
            <person name="Zeng Q."/>
            <person name="Gargeya S."/>
            <person name="Fitzgerald M."/>
            <person name="Haas B."/>
            <person name="Abouelleil A."/>
            <person name="Alvarado L."/>
            <person name="Arachchi H.M."/>
            <person name="Berlin A.M."/>
            <person name="Chapman S.B."/>
            <person name="Dewar J."/>
            <person name="Goldberg J."/>
            <person name="Griggs A."/>
            <person name="Gujja S."/>
            <person name="Hansen M."/>
            <person name="Howarth C."/>
            <person name="Imamovic A."/>
            <person name="Larimer J."/>
            <person name="McCowan C."/>
            <person name="Murphy C."/>
            <person name="Neiman D."/>
            <person name="Pearson M."/>
            <person name="Priest M."/>
            <person name="Roberts A."/>
            <person name="Saif S."/>
            <person name="Shea T."/>
            <person name="Sisk P."/>
            <person name="Sykes S."/>
            <person name="Wortman J."/>
            <person name="Nusbaum C."/>
            <person name="Birren B."/>
        </authorList>
    </citation>
    <scope>NUCLEOTIDE SEQUENCE [LARGE SCALE GENOMIC DNA]</scope>
    <source>
        <strain evidence="2">PRA339</strain>
    </source>
</reference>
<keyword evidence="2" id="KW-1185">Reference proteome</keyword>
<proteinExistence type="predicted"/>
<dbReference type="VEuPathDB" id="MicrosporidiaDB:H312_00039"/>
<name>A0A059F5X5_9MICR</name>
<dbReference type="Proteomes" id="UP000030655">
    <property type="component" value="Unassembled WGS sequence"/>
</dbReference>
<organism evidence="1 2">
    <name type="scientific">Anncaliia algerae PRA339</name>
    <dbReference type="NCBI Taxonomy" id="1288291"/>
    <lineage>
        <taxon>Eukaryota</taxon>
        <taxon>Fungi</taxon>
        <taxon>Fungi incertae sedis</taxon>
        <taxon>Microsporidia</taxon>
        <taxon>Tubulinosematoidea</taxon>
        <taxon>Tubulinosematidae</taxon>
        <taxon>Anncaliia</taxon>
    </lineage>
</organism>